<dbReference type="RefSeq" id="XP_004338980.1">
    <property type="nucleotide sequence ID" value="XM_004338932.1"/>
</dbReference>
<sequence>MNFEPSVCWSSAISSSAFFQIGDGHGRSQWSIKSSSTPLQISSITLPLAKLKFCDESHFIMCQLHHTQVISPVDNPFYIDICLDSNSEEDFFNFVVAAVAASHLANGDFFIVDNASIHFGWATQPWLRLLFACHGILTPEFQLLQLLLQALTQLTYHQLVNMYVHCVNILERHK</sequence>
<accession>L8GVJ1</accession>
<dbReference type="KEGG" id="acan:ACA1_128540"/>
<reference evidence="1 2" key="1">
    <citation type="journal article" date="2013" name="Genome Biol.">
        <title>Genome of Acanthamoeba castellanii highlights extensive lateral gene transfer and early evolution of tyrosine kinase signaling.</title>
        <authorList>
            <person name="Clarke M."/>
            <person name="Lohan A.J."/>
            <person name="Liu B."/>
            <person name="Lagkouvardos I."/>
            <person name="Roy S."/>
            <person name="Zafar N."/>
            <person name="Bertelli C."/>
            <person name="Schilde C."/>
            <person name="Kianianmomeni A."/>
            <person name="Burglin T.R."/>
            <person name="Frech C."/>
            <person name="Turcotte B."/>
            <person name="Kopec K.O."/>
            <person name="Synnott J.M."/>
            <person name="Choo C."/>
            <person name="Paponov I."/>
            <person name="Finkler A."/>
            <person name="Soon Heng Tan C."/>
            <person name="Hutchins A.P."/>
            <person name="Weinmeier T."/>
            <person name="Rattei T."/>
            <person name="Chu J.S."/>
            <person name="Gimenez G."/>
            <person name="Irimia M."/>
            <person name="Rigden D.J."/>
            <person name="Fitzpatrick D.A."/>
            <person name="Lorenzo-Morales J."/>
            <person name="Bateman A."/>
            <person name="Chiu C.H."/>
            <person name="Tang P."/>
            <person name="Hegemann P."/>
            <person name="Fromm H."/>
            <person name="Raoult D."/>
            <person name="Greub G."/>
            <person name="Miranda-Saavedra D."/>
            <person name="Chen N."/>
            <person name="Nash P."/>
            <person name="Ginger M.L."/>
            <person name="Horn M."/>
            <person name="Schaap P."/>
            <person name="Caler L."/>
            <person name="Loftus B."/>
        </authorList>
    </citation>
    <scope>NUCLEOTIDE SEQUENCE [LARGE SCALE GENOMIC DNA]</scope>
    <source>
        <strain evidence="1 2">Neff</strain>
    </source>
</reference>
<dbReference type="GeneID" id="14917658"/>
<protein>
    <submittedName>
        <fullName evidence="1">Uncharacterized protein</fullName>
    </submittedName>
</protein>
<keyword evidence="2" id="KW-1185">Reference proteome</keyword>
<proteinExistence type="predicted"/>
<dbReference type="AlphaFoldDB" id="L8GVJ1"/>
<gene>
    <name evidence="1" type="ORF">ACA1_128540</name>
</gene>
<dbReference type="VEuPathDB" id="AmoebaDB:ACA1_128540"/>
<evidence type="ECO:0000313" key="2">
    <source>
        <dbReference type="Proteomes" id="UP000011083"/>
    </source>
</evidence>
<organism evidence="1 2">
    <name type="scientific">Acanthamoeba castellanii (strain ATCC 30010 / Neff)</name>
    <dbReference type="NCBI Taxonomy" id="1257118"/>
    <lineage>
        <taxon>Eukaryota</taxon>
        <taxon>Amoebozoa</taxon>
        <taxon>Discosea</taxon>
        <taxon>Longamoebia</taxon>
        <taxon>Centramoebida</taxon>
        <taxon>Acanthamoebidae</taxon>
        <taxon>Acanthamoeba</taxon>
    </lineage>
</organism>
<evidence type="ECO:0000313" key="1">
    <source>
        <dbReference type="EMBL" id="ELR16967.1"/>
    </source>
</evidence>
<dbReference type="EMBL" id="KB007979">
    <property type="protein sequence ID" value="ELR16967.1"/>
    <property type="molecule type" value="Genomic_DNA"/>
</dbReference>
<name>L8GVJ1_ACACF</name>
<dbReference type="Proteomes" id="UP000011083">
    <property type="component" value="Unassembled WGS sequence"/>
</dbReference>